<gene>
    <name evidence="5" type="ORF">OJAV_G00159720</name>
</gene>
<feature type="chain" id="PRO_5018660498" description="EF-hand domain-containing protein" evidence="3">
    <location>
        <begin position="21"/>
        <end position="164"/>
    </location>
</feature>
<dbReference type="Gene3D" id="1.10.238.10">
    <property type="entry name" value="EF-hand"/>
    <property type="match status" value="1"/>
</dbReference>
<dbReference type="Proteomes" id="UP000283210">
    <property type="component" value="Chromosome 16"/>
</dbReference>
<keyword evidence="6" id="KW-1185">Reference proteome</keyword>
<dbReference type="SUPFAM" id="SSF47473">
    <property type="entry name" value="EF-hand"/>
    <property type="match status" value="1"/>
</dbReference>
<evidence type="ECO:0000256" key="1">
    <source>
        <dbReference type="ARBA" id="ARBA00022723"/>
    </source>
</evidence>
<evidence type="ECO:0000313" key="6">
    <source>
        <dbReference type="Proteomes" id="UP000283210"/>
    </source>
</evidence>
<keyword evidence="2" id="KW-0106">Calcium</keyword>
<dbReference type="OrthoDB" id="8961427at2759"/>
<dbReference type="GO" id="GO:0048471">
    <property type="term" value="C:perinuclear region of cytoplasm"/>
    <property type="evidence" value="ECO:0007669"/>
    <property type="project" value="TreeGrafter"/>
</dbReference>
<organism evidence="5 6">
    <name type="scientific">Oryzias javanicus</name>
    <name type="common">Javanese ricefish</name>
    <name type="synonym">Aplocheilus javanicus</name>
    <dbReference type="NCBI Taxonomy" id="123683"/>
    <lineage>
        <taxon>Eukaryota</taxon>
        <taxon>Metazoa</taxon>
        <taxon>Chordata</taxon>
        <taxon>Craniata</taxon>
        <taxon>Vertebrata</taxon>
        <taxon>Euteleostomi</taxon>
        <taxon>Actinopterygii</taxon>
        <taxon>Neopterygii</taxon>
        <taxon>Teleostei</taxon>
        <taxon>Neoteleostei</taxon>
        <taxon>Acanthomorphata</taxon>
        <taxon>Ovalentaria</taxon>
        <taxon>Atherinomorphae</taxon>
        <taxon>Beloniformes</taxon>
        <taxon>Adrianichthyidae</taxon>
        <taxon>Oryziinae</taxon>
        <taxon>Oryzias</taxon>
    </lineage>
</organism>
<dbReference type="PANTHER" id="PTHR11639">
    <property type="entry name" value="S100 CALCIUM-BINDING PROTEIN"/>
    <property type="match status" value="1"/>
</dbReference>
<evidence type="ECO:0000256" key="3">
    <source>
        <dbReference type="SAM" id="SignalP"/>
    </source>
</evidence>
<dbReference type="EMBL" id="CM012452">
    <property type="protein sequence ID" value="RVE62710.1"/>
    <property type="molecule type" value="Genomic_DNA"/>
</dbReference>
<dbReference type="AlphaFoldDB" id="A0A3S2U4N6"/>
<accession>A0A3S2U4N6</accession>
<dbReference type="InterPro" id="IPR018247">
    <property type="entry name" value="EF_Hand_1_Ca_BS"/>
</dbReference>
<dbReference type="GO" id="GO:0005509">
    <property type="term" value="F:calcium ion binding"/>
    <property type="evidence" value="ECO:0007669"/>
    <property type="project" value="InterPro"/>
</dbReference>
<dbReference type="GO" id="GO:0048306">
    <property type="term" value="F:calcium-dependent protein binding"/>
    <property type="evidence" value="ECO:0007669"/>
    <property type="project" value="TreeGrafter"/>
</dbReference>
<evidence type="ECO:0000259" key="4">
    <source>
        <dbReference type="PROSITE" id="PS50222"/>
    </source>
</evidence>
<proteinExistence type="predicted"/>
<evidence type="ECO:0000313" key="5">
    <source>
        <dbReference type="EMBL" id="RVE62710.1"/>
    </source>
</evidence>
<dbReference type="InterPro" id="IPR011992">
    <property type="entry name" value="EF-hand-dom_pair"/>
</dbReference>
<evidence type="ECO:0000256" key="2">
    <source>
        <dbReference type="ARBA" id="ARBA00022837"/>
    </source>
</evidence>
<dbReference type="InterPro" id="IPR002048">
    <property type="entry name" value="EF_hand_dom"/>
</dbReference>
<name>A0A3S2U4N6_ORYJA</name>
<feature type="domain" description="EF-hand" evidence="4">
    <location>
        <begin position="116"/>
        <end position="151"/>
    </location>
</feature>
<reference evidence="5 6" key="2">
    <citation type="submission" date="2019-01" db="EMBL/GenBank/DDBJ databases">
        <title>A chromosome length genome reference of the Java medaka (oryzias javanicus).</title>
        <authorList>
            <person name="Herpin A."/>
            <person name="Takehana Y."/>
            <person name="Naruse K."/>
            <person name="Ansai S."/>
            <person name="Kawaguchi M."/>
        </authorList>
    </citation>
    <scope>NUCLEOTIDE SEQUENCE [LARGE SCALE GENOMIC DNA]</scope>
    <source>
        <strain evidence="5">RS831</strain>
        <tissue evidence="5">Whole body</tissue>
    </source>
</reference>
<feature type="signal peptide" evidence="3">
    <location>
        <begin position="1"/>
        <end position="20"/>
    </location>
</feature>
<sequence length="164" mass="18064">MRSSSVSVPSSLLLFFHALSDQSEPGAATGAGRAQLRSDLRAHLESWNGRETVEEDLQERRTSFCTTDPCITDMDSALKTMVTTFLSSTRGKESLDSNSFQKMIKNNLSSIMEDTDSKSAIKDMQQGLDDNSDGKVSFQEYLNLIGYLANSLSQKKCEENADSS</sequence>
<dbReference type="PROSITE" id="PS00018">
    <property type="entry name" value="EF_HAND_1"/>
    <property type="match status" value="1"/>
</dbReference>
<dbReference type="GO" id="GO:0005615">
    <property type="term" value="C:extracellular space"/>
    <property type="evidence" value="ECO:0007669"/>
    <property type="project" value="TreeGrafter"/>
</dbReference>
<reference evidence="5 6" key="1">
    <citation type="submission" date="2018-11" db="EMBL/GenBank/DDBJ databases">
        <authorList>
            <person name="Lopez-Roques C."/>
            <person name="Donnadieu C."/>
            <person name="Bouchez O."/>
            <person name="Klopp C."/>
            <person name="Cabau C."/>
            <person name="Zahm M."/>
        </authorList>
    </citation>
    <scope>NUCLEOTIDE SEQUENCE [LARGE SCALE GENOMIC DNA]</scope>
    <source>
        <strain evidence="5">RS831</strain>
        <tissue evidence="5">Whole body</tissue>
    </source>
</reference>
<protein>
    <recommendedName>
        <fullName evidence="4">EF-hand domain-containing protein</fullName>
    </recommendedName>
</protein>
<dbReference type="PANTHER" id="PTHR11639:SF115">
    <property type="entry name" value="S100 CALCIUM-BINDING PROTEIN U-RELATED"/>
    <property type="match status" value="1"/>
</dbReference>
<keyword evidence="3" id="KW-0732">Signal</keyword>
<keyword evidence="1" id="KW-0479">Metal-binding</keyword>
<dbReference type="PROSITE" id="PS50222">
    <property type="entry name" value="EF_HAND_2"/>
    <property type="match status" value="1"/>
</dbReference>